<feature type="region of interest" description="Disordered" evidence="2">
    <location>
        <begin position="494"/>
        <end position="514"/>
    </location>
</feature>
<evidence type="ECO:0000256" key="1">
    <source>
        <dbReference type="PROSITE-ProRule" id="PRU00285"/>
    </source>
</evidence>
<protein>
    <recommendedName>
        <fullName evidence="4">SHSP domain-containing protein</fullName>
    </recommendedName>
</protein>
<feature type="compositionally biased region" description="Basic and acidic residues" evidence="2">
    <location>
        <begin position="2339"/>
        <end position="2360"/>
    </location>
</feature>
<keyword evidence="3" id="KW-1133">Transmembrane helix</keyword>
<feature type="compositionally biased region" description="Basic and acidic residues" evidence="2">
    <location>
        <begin position="2085"/>
        <end position="2100"/>
    </location>
</feature>
<feature type="compositionally biased region" description="Basic and acidic residues" evidence="2">
    <location>
        <begin position="2400"/>
        <end position="2436"/>
    </location>
</feature>
<feature type="region of interest" description="Disordered" evidence="2">
    <location>
        <begin position="140"/>
        <end position="428"/>
    </location>
</feature>
<keyword evidence="3" id="KW-0472">Membrane</keyword>
<feature type="compositionally biased region" description="Basic and acidic residues" evidence="2">
    <location>
        <begin position="364"/>
        <end position="395"/>
    </location>
</feature>
<feature type="compositionally biased region" description="Basic and acidic residues" evidence="2">
    <location>
        <begin position="996"/>
        <end position="1020"/>
    </location>
</feature>
<feature type="region of interest" description="Disordered" evidence="2">
    <location>
        <begin position="526"/>
        <end position="707"/>
    </location>
</feature>
<dbReference type="PROSITE" id="PS01031">
    <property type="entry name" value="SHSP"/>
    <property type="match status" value="1"/>
</dbReference>
<feature type="compositionally biased region" description="Basic and acidic residues" evidence="2">
    <location>
        <begin position="673"/>
        <end position="707"/>
    </location>
</feature>
<evidence type="ECO:0000259" key="4">
    <source>
        <dbReference type="PROSITE" id="PS01031"/>
    </source>
</evidence>
<feature type="compositionally biased region" description="Basic and acidic residues" evidence="2">
    <location>
        <begin position="1879"/>
        <end position="1959"/>
    </location>
</feature>
<dbReference type="eggNOG" id="KOG0710">
    <property type="taxonomic scope" value="Eukaryota"/>
</dbReference>
<proteinExistence type="inferred from homology"/>
<dbReference type="STRING" id="81985.R0GD68"/>
<feature type="compositionally biased region" description="Basic and acidic residues" evidence="2">
    <location>
        <begin position="173"/>
        <end position="204"/>
    </location>
</feature>
<feature type="compositionally biased region" description="Basic and acidic residues" evidence="2">
    <location>
        <begin position="625"/>
        <end position="649"/>
    </location>
</feature>
<keyword evidence="3" id="KW-0812">Transmembrane</keyword>
<accession>R0GD68</accession>
<feature type="compositionally biased region" description="Basic and acidic residues" evidence="2">
    <location>
        <begin position="1148"/>
        <end position="1185"/>
    </location>
</feature>
<feature type="compositionally biased region" description="Basic and acidic residues" evidence="2">
    <location>
        <begin position="1282"/>
        <end position="1308"/>
    </location>
</feature>
<feature type="compositionally biased region" description="Basic and acidic residues" evidence="2">
    <location>
        <begin position="910"/>
        <end position="929"/>
    </location>
</feature>
<evidence type="ECO:0000256" key="2">
    <source>
        <dbReference type="SAM" id="MobiDB-lite"/>
    </source>
</evidence>
<feature type="compositionally biased region" description="Basic and acidic residues" evidence="2">
    <location>
        <begin position="1745"/>
        <end position="1761"/>
    </location>
</feature>
<feature type="compositionally biased region" description="Basic and acidic residues" evidence="2">
    <location>
        <begin position="268"/>
        <end position="322"/>
    </location>
</feature>
<feature type="region of interest" description="Disordered" evidence="2">
    <location>
        <begin position="1096"/>
        <end position="1195"/>
    </location>
</feature>
<feature type="compositionally biased region" description="Basic and acidic residues" evidence="2">
    <location>
        <begin position="2172"/>
        <end position="2250"/>
    </location>
</feature>
<feature type="compositionally biased region" description="Basic and acidic residues" evidence="2">
    <location>
        <begin position="2449"/>
        <end position="2635"/>
    </location>
</feature>
<gene>
    <name evidence="5" type="ORF">CARUB_v10019644mg</name>
</gene>
<sequence length="2716" mass="315209">MELELGLKITRTREDVSSSVDFRFSKDPFGPLVLSRETNSRFIIIIHLKGFKKEGIEIDINKEGNRITIEGRKPVEEMVMIRWMAWKKEVEFRVFKKVFRIPDTVDLDEIKARFDDDDATLTITMPKRVKGISGFNIEEEEEEKVDFGDVSAAGEVEEETEKGEAEEQNLQRGESDVQSKKLEKALQKEEEIGQTMENKERENQVLEAEENSFSAGGVEDEEFGDKESQQNGEEETEDDYLEKSPQIDEQDNIMECIQEEQELADSNKGSEDSSLRKPTDLEGRESLEQTRHDEQEYSQHSETVIQREEEFGEREKDIKETDGYNLDNIHQSDEEDKIHQIDEQDKETIVADSNKENEAMSLRKPSDIQERDSQEQTGHEEQELDSHEQRRHEEQQELDSQQTRDKEQERVVEEQDSQAETNINDFGCRAFEEIGEQKLDVIKSREMEKETIDDDVVVLSKVQEIEQPEIHNDASKKVEGETSGYEREKFVKMGVKDGDSKEEVDGKMGEGFRPNIDRTQVVAEKNIGETETKAEELESDKLKADEVDKTHELVKKKEEEGGNAKVRRQSEDRNLIKLQENEEQHYKGQRGKDKQKMIKGLVEETTPKAEADTGSEIPKPVYSKTGDKEKEEKKSVKMEIKTEEAKKEVNANVGGGFAPNIAETETNFEELESDKLDSDKIQKMDEKKEEEKENTKVGTHSEDSSLTKLKEIGEQHIKGQKLHEKQEQIRDLVEEQNLEGETSTGNDIPKPVQEIEEVQEVETLGKTGDEGKVRKENKNSVMMDINNEDVKEEVDEMGQRFKPNVSETDTKSVEFESDQVEADEVDKIHALVEKKEDVEENAEIGRETEDISLEELQETEEQKFHRQKRHDKLEKINEIVEEKTLEVAERSEGKHKIQRKLQEDTMNQPEEYKEKITVTRKKTNDSGARKVQEIIRQQELDEPGRSEKDIKIRELVKSKKNDEEKEEKIAETEIKEQESYRPKILRERGKIQELAEEKTNFSKTGKVKEEEDIAEKKTEFGDDGNISGKVEKRVSDAMKGQEEKDMIQALAVEEKVSDGGKRIIAVSETNAANEKSKKVQEIDEQQLPGKQFQKLIGGEVSSHGEVEDVENEKKTTEAEKIIRDRTRESQEIEKTDSDMSGKYIKGTKIQETEETVRGIYRNEHGEEKNGDRPENITGKMEHESLNLKSQLEQDNLKVGEETQELVEEKFKDCREDESSEESKTKADDDVVRNVHGIKEQDSYGLKREHERKIQELVEEKTGDHEKEEDKKMAESEIEADCDSLRKVDGSKSRELHEPKIQKERDKAHITATEEPSCQIVEKIMESMKTGGGENCGEKQVLHETKLHKECDKTRITEVEEPNGEEKEKIVVPMIRESVDVPEIDKEQPDKLESQEKPYKIQKVVEAGLSDHKEEKVTAKAELEIERESSKKVEETEQQKYDGPKMQITEEKKKTIAVEENEIVDRRTTTEDCSLTKVRDDEDQESSKTYKSQKEDKTHELVEMGTSDYRGKAKKQDENDILRSQEDLDEFERHGEQSKVPQLVEEEKVENITELGGEMEEASSGNFHEYEEEKSYEDLVKEEETYLKDKHTGGEDYDDCKKEQNQEKTIVKAEVKTEEDSSKRVQDTEKQGYDELQISMVQEKIQETEEKDKTRVMEENELVKRRKKTKNESLRKVREGEEDQQLGKQKRHGEKDRIQELVETELNDHRGKVKKKDGDDVLKSQETVKLDLGERERHFEHRKIHKLVEDEHTGIGEEERYQKVSQAKTKVEDEIDKTVGENKEPEPEKQERDDTLDKSEGVLKEEASDREKDDFTTKIQETEREELHQLEMQEKQDMVPDFVDDETENQKDEEAEEAADAVASNANRSSRMGQTIEEESEKHKEQNKIPETSDHKLKETKEEVPESRNVRETKELAAHFQELEGKTKNCNDDDGEGRRGEKGKQEKMAENFESKSDDGIVRMNQETKVQESNEKKNQEQKGKIEEPERKKCSIHEVKLVTEDDSLRKGQEILEKGSNVSKRGPVKQEKIQQLKKVETQDLVTEGEEQAEVNEKIAEEWKQDKTDSTINNPEEPYEIQESSNIQESVEKETQNHRGEEMNERGGYNAVLKKKSKSSSESQDVEEQGSDQPKSYAEQELMTEEERQEEYSIREGEQKEKAKRMSQVDSIANDNSSKKNHQELVEIETIDQRKEELEEENDAGKAETTDEYDSSRKIHGHVERNSDKLERYGEEEMSKKLAEQETSDDKEAKKGIRAGGVWEKVDTKIRADGFGKVREIEEQEKDKKHSYVKKGIRGKSKENKNHETKRRDDSSGNKIQENEKQEPHEQKRTEEEKIEENEHDSSRKSHEHDERKSEKMRENIADEETNDDKDAKGIRAGAVLGEIEKHEQDKKKSFVNTSGKAEENKNQETKRRDDSAGSKTQKQESHKKNGHDKQEKNLGLVGEKTNCCRNEDDVKEDKEIADAEVPRKLKGTEKRESTKKVERHENRDDITELVEDKLNNKEGKDNMRILAKAEDAEPKGPEELRKQEKSREQRLRDNLKYEETAKTETERKDNESRKIHQVKEEETDEKERFKDQGRIKELVEDSTHTCREEENRETEFEDGCSKKTQERDKEEPIEPRRNEKGEKIQEPVDKETSEDDHEEELEIEFEDEEEDWEAEVIQETDEDEDEESDKIRQIKRIRLGFRLVGGSTLFMSLIVIVISFIRSKRKIKCYNF</sequence>
<evidence type="ECO:0000256" key="3">
    <source>
        <dbReference type="SAM" id="Phobius"/>
    </source>
</evidence>
<feature type="compositionally biased region" description="Basic and acidic residues" evidence="2">
    <location>
        <begin position="889"/>
        <end position="903"/>
    </location>
</feature>
<feature type="region of interest" description="Disordered" evidence="2">
    <location>
        <begin position="1413"/>
        <end position="1452"/>
    </location>
</feature>
<dbReference type="Gene3D" id="2.60.40.790">
    <property type="match status" value="1"/>
</dbReference>
<dbReference type="CDD" id="cd06464">
    <property type="entry name" value="ACD_sHsps-like"/>
    <property type="match status" value="1"/>
</dbReference>
<feature type="compositionally biased region" description="Basic and acidic residues" evidence="2">
    <location>
        <begin position="2259"/>
        <end position="2285"/>
    </location>
</feature>
<feature type="compositionally biased region" description="Basic and acidic residues" evidence="2">
    <location>
        <begin position="1643"/>
        <end position="1662"/>
    </location>
</feature>
<name>R0GD68_9BRAS</name>
<feature type="compositionally biased region" description="Acidic residues" evidence="2">
    <location>
        <begin position="155"/>
        <end position="167"/>
    </location>
</feature>
<feature type="region of interest" description="Disordered" evidence="2">
    <location>
        <begin position="2012"/>
        <end position="2672"/>
    </location>
</feature>
<feature type="compositionally biased region" description="Basic and acidic residues" evidence="2">
    <location>
        <begin position="1476"/>
        <end position="1501"/>
    </location>
</feature>
<feature type="region of interest" description="Disordered" evidence="2">
    <location>
        <begin position="1554"/>
        <end position="1726"/>
    </location>
</feature>
<evidence type="ECO:0000313" key="6">
    <source>
        <dbReference type="Proteomes" id="UP000029121"/>
    </source>
</evidence>
<feature type="compositionally biased region" description="Basic and acidic residues" evidence="2">
    <location>
        <begin position="526"/>
        <end position="611"/>
    </location>
</feature>
<feature type="region of interest" description="Disordered" evidence="2">
    <location>
        <begin position="889"/>
        <end position="929"/>
    </location>
</feature>
<keyword evidence="6" id="KW-1185">Reference proteome</keyword>
<feature type="compositionally biased region" description="Basic and acidic residues" evidence="2">
    <location>
        <begin position="1768"/>
        <end position="1837"/>
    </location>
</feature>
<feature type="region of interest" description="Disordered" evidence="2">
    <location>
        <begin position="1208"/>
        <end position="1313"/>
    </location>
</feature>
<organism evidence="5 6">
    <name type="scientific">Capsella rubella</name>
    <dbReference type="NCBI Taxonomy" id="81985"/>
    <lineage>
        <taxon>Eukaryota</taxon>
        <taxon>Viridiplantae</taxon>
        <taxon>Streptophyta</taxon>
        <taxon>Embryophyta</taxon>
        <taxon>Tracheophyta</taxon>
        <taxon>Spermatophyta</taxon>
        <taxon>Magnoliopsida</taxon>
        <taxon>eudicotyledons</taxon>
        <taxon>Gunneridae</taxon>
        <taxon>Pentapetalae</taxon>
        <taxon>rosids</taxon>
        <taxon>malvids</taxon>
        <taxon>Brassicales</taxon>
        <taxon>Brassicaceae</taxon>
        <taxon>Camelineae</taxon>
        <taxon>Capsella</taxon>
    </lineage>
</organism>
<comment type="similarity">
    <text evidence="1">Belongs to the small heat shock protein (HSP20) family.</text>
</comment>
<feature type="compositionally biased region" description="Basic and acidic residues" evidence="2">
    <location>
        <begin position="2050"/>
        <end position="2064"/>
    </location>
</feature>
<dbReference type="SUPFAM" id="SSF49764">
    <property type="entry name" value="HSP20-like chaperones"/>
    <property type="match status" value="1"/>
</dbReference>
<feature type="compositionally biased region" description="Basic and acidic residues" evidence="2">
    <location>
        <begin position="2295"/>
        <end position="2331"/>
    </location>
</feature>
<evidence type="ECO:0000313" key="5">
    <source>
        <dbReference type="EMBL" id="EOA33536.1"/>
    </source>
</evidence>
<feature type="compositionally biased region" description="Basic and acidic residues" evidence="2">
    <location>
        <begin position="2024"/>
        <end position="2037"/>
    </location>
</feature>
<feature type="compositionally biased region" description="Acidic residues" evidence="2">
    <location>
        <begin position="1841"/>
        <end position="1858"/>
    </location>
</feature>
<feature type="compositionally biased region" description="Basic and acidic residues" evidence="2">
    <location>
        <begin position="2382"/>
        <end position="2392"/>
    </location>
</feature>
<feature type="compositionally biased region" description="Basic and acidic residues" evidence="2">
    <location>
        <begin position="402"/>
        <end position="413"/>
    </location>
</feature>
<reference evidence="6" key="1">
    <citation type="journal article" date="2013" name="Nat. Genet.">
        <title>The Capsella rubella genome and the genomic consequences of rapid mating system evolution.</title>
        <authorList>
            <person name="Slotte T."/>
            <person name="Hazzouri K.M."/>
            <person name="Agren J.A."/>
            <person name="Koenig D."/>
            <person name="Maumus F."/>
            <person name="Guo Y.L."/>
            <person name="Steige K."/>
            <person name="Platts A.E."/>
            <person name="Escobar J.S."/>
            <person name="Newman L.K."/>
            <person name="Wang W."/>
            <person name="Mandakova T."/>
            <person name="Vello E."/>
            <person name="Smith L.M."/>
            <person name="Henz S.R."/>
            <person name="Steffen J."/>
            <person name="Takuno S."/>
            <person name="Brandvain Y."/>
            <person name="Coop G."/>
            <person name="Andolfatto P."/>
            <person name="Hu T.T."/>
            <person name="Blanchette M."/>
            <person name="Clark R.M."/>
            <person name="Quesneville H."/>
            <person name="Nordborg M."/>
            <person name="Gaut B.S."/>
            <person name="Lysak M.A."/>
            <person name="Jenkins J."/>
            <person name="Grimwood J."/>
            <person name="Chapman J."/>
            <person name="Prochnik S."/>
            <person name="Shu S."/>
            <person name="Rokhsar D."/>
            <person name="Schmutz J."/>
            <person name="Weigel D."/>
            <person name="Wright S.I."/>
        </authorList>
    </citation>
    <scope>NUCLEOTIDE SEQUENCE [LARGE SCALE GENOMIC DNA]</scope>
    <source>
        <strain evidence="6">cv. Monte Gargano</strain>
    </source>
</reference>
<dbReference type="EMBL" id="KB870806">
    <property type="protein sequence ID" value="EOA33536.1"/>
    <property type="molecule type" value="Genomic_DNA"/>
</dbReference>
<feature type="compositionally biased region" description="Acidic residues" evidence="2">
    <location>
        <begin position="248"/>
        <end position="263"/>
    </location>
</feature>
<dbReference type="Proteomes" id="UP000029121">
    <property type="component" value="Unassembled WGS sequence"/>
</dbReference>
<feature type="region of interest" description="Disordered" evidence="2">
    <location>
        <begin position="1466"/>
        <end position="1518"/>
    </location>
</feature>
<feature type="compositionally biased region" description="Basic and acidic residues" evidence="2">
    <location>
        <begin position="1669"/>
        <end position="1678"/>
    </location>
</feature>
<feature type="compositionally biased region" description="Basic and acidic residues" evidence="2">
    <location>
        <begin position="1102"/>
        <end position="1139"/>
    </location>
</feature>
<feature type="transmembrane region" description="Helical" evidence="3">
    <location>
        <begin position="2683"/>
        <end position="2705"/>
    </location>
</feature>
<dbReference type="InterPro" id="IPR008978">
    <property type="entry name" value="HSP20-like_chaperone"/>
</dbReference>
<dbReference type="InterPro" id="IPR002068">
    <property type="entry name" value="A-crystallin/Hsp20_dom"/>
</dbReference>
<feature type="compositionally biased region" description="Basic and acidic residues" evidence="2">
    <location>
        <begin position="2145"/>
        <end position="2156"/>
    </location>
</feature>
<feature type="compositionally biased region" description="Basic and acidic residues" evidence="2">
    <location>
        <begin position="330"/>
        <end position="358"/>
    </location>
</feature>
<feature type="region of interest" description="Disordered" evidence="2">
    <location>
        <begin position="996"/>
        <end position="1029"/>
    </location>
</feature>
<feature type="domain" description="SHSP" evidence="4">
    <location>
        <begin position="23"/>
        <end position="140"/>
    </location>
</feature>
<feature type="compositionally biased region" description="Basic and acidic residues" evidence="2">
    <location>
        <begin position="1567"/>
        <end position="1632"/>
    </location>
</feature>
<feature type="compositionally biased region" description="Basic and acidic residues" evidence="2">
    <location>
        <begin position="1967"/>
        <end position="1989"/>
    </location>
</feature>
<feature type="region of interest" description="Disordered" evidence="2">
    <location>
        <begin position="1742"/>
        <end position="1989"/>
    </location>
</feature>
<feature type="compositionally biased region" description="Basic and acidic residues" evidence="2">
    <location>
        <begin position="1508"/>
        <end position="1518"/>
    </location>
</feature>
<feature type="compositionally biased region" description="Acidic residues" evidence="2">
    <location>
        <begin position="2636"/>
        <end position="2672"/>
    </location>
</feature>
<feature type="compositionally biased region" description="Basic and acidic residues" evidence="2">
    <location>
        <begin position="494"/>
        <end position="510"/>
    </location>
</feature>
<feature type="compositionally biased region" description="Basic and acidic residues" evidence="2">
    <location>
        <begin position="1692"/>
        <end position="1726"/>
    </location>
</feature>
<feature type="region of interest" description="Disordered" evidence="2">
    <location>
        <begin position="1379"/>
        <end position="1398"/>
    </location>
</feature>
<feature type="compositionally biased region" description="Basic and acidic residues" evidence="2">
    <location>
        <begin position="1208"/>
        <end position="1274"/>
    </location>
</feature>